<gene>
    <name evidence="2" type="ORF">ACH5RR_034138</name>
</gene>
<evidence type="ECO:0000256" key="1">
    <source>
        <dbReference type="SAM" id="MobiDB-lite"/>
    </source>
</evidence>
<name>A0ABD2YA10_9GENT</name>
<keyword evidence="3" id="KW-1185">Reference proteome</keyword>
<dbReference type="EMBL" id="JBJUIK010000014">
    <property type="protein sequence ID" value="KAL3504297.1"/>
    <property type="molecule type" value="Genomic_DNA"/>
</dbReference>
<protein>
    <submittedName>
        <fullName evidence="2">Uncharacterized protein</fullName>
    </submittedName>
</protein>
<proteinExistence type="predicted"/>
<evidence type="ECO:0000313" key="2">
    <source>
        <dbReference type="EMBL" id="KAL3504297.1"/>
    </source>
</evidence>
<dbReference type="AlphaFoldDB" id="A0ABD2YA10"/>
<feature type="region of interest" description="Disordered" evidence="1">
    <location>
        <begin position="23"/>
        <end position="43"/>
    </location>
</feature>
<dbReference type="Proteomes" id="UP001630127">
    <property type="component" value="Unassembled WGS sequence"/>
</dbReference>
<evidence type="ECO:0000313" key="3">
    <source>
        <dbReference type="Proteomes" id="UP001630127"/>
    </source>
</evidence>
<accession>A0ABD2YA10</accession>
<organism evidence="2 3">
    <name type="scientific">Cinchona calisaya</name>
    <dbReference type="NCBI Taxonomy" id="153742"/>
    <lineage>
        <taxon>Eukaryota</taxon>
        <taxon>Viridiplantae</taxon>
        <taxon>Streptophyta</taxon>
        <taxon>Embryophyta</taxon>
        <taxon>Tracheophyta</taxon>
        <taxon>Spermatophyta</taxon>
        <taxon>Magnoliopsida</taxon>
        <taxon>eudicotyledons</taxon>
        <taxon>Gunneridae</taxon>
        <taxon>Pentapetalae</taxon>
        <taxon>asterids</taxon>
        <taxon>lamiids</taxon>
        <taxon>Gentianales</taxon>
        <taxon>Rubiaceae</taxon>
        <taxon>Cinchonoideae</taxon>
        <taxon>Cinchoneae</taxon>
        <taxon>Cinchona</taxon>
    </lineage>
</organism>
<sequence>METNGDVDISPRVDIDRLSRVESMLSESRNESPHSSIPKDTSLENILEVNSLTTPSHTNDVDTSAGYVLPFRHDRDKPPNKYSLDFEKRRAKYPIVNYVSTRILSRYMCILYPCAMFPAEYKSL</sequence>
<reference evidence="2 3" key="1">
    <citation type="submission" date="2024-11" db="EMBL/GenBank/DDBJ databases">
        <title>A near-complete genome assembly of Cinchona calisaya.</title>
        <authorList>
            <person name="Lian D.C."/>
            <person name="Zhao X.W."/>
            <person name="Wei L."/>
        </authorList>
    </citation>
    <scope>NUCLEOTIDE SEQUENCE [LARGE SCALE GENOMIC DNA]</scope>
    <source>
        <tissue evidence="2">Nenye</tissue>
    </source>
</reference>
<comment type="caution">
    <text evidence="2">The sequence shown here is derived from an EMBL/GenBank/DDBJ whole genome shotgun (WGS) entry which is preliminary data.</text>
</comment>